<dbReference type="Proteomes" id="UP000451471">
    <property type="component" value="Unassembled WGS sequence"/>
</dbReference>
<dbReference type="EMBL" id="WSZK01000036">
    <property type="protein sequence ID" value="MWG36483.1"/>
    <property type="molecule type" value="Genomic_DNA"/>
</dbReference>
<sequence length="77" mass="8379">MSYVDMRESIPEWAADYAVGETILLRHPDDGPTPARIAGFSSHEDYRGLPVIDGRPFTFGGGSLALSEHNIVESTDS</sequence>
<gene>
    <name evidence="1" type="ORF">GQS65_18670</name>
</gene>
<dbReference type="OrthoDB" id="210026at2157"/>
<comment type="caution">
    <text evidence="1">The sequence shown here is derived from an EMBL/GenBank/DDBJ whole genome shotgun (WGS) entry which is preliminary data.</text>
</comment>
<proteinExistence type="predicted"/>
<reference evidence="1 2" key="1">
    <citation type="submission" date="2019-12" db="EMBL/GenBank/DDBJ databases">
        <title>Halocatena pleomorpha gen. nov. sp. nov., an extremely halophilic archaeon of family Halobacteriaceae isolated from saltpan soil.</title>
        <authorList>
            <person name="Pal Y."/>
            <person name="Verma A."/>
            <person name="Krishnamurthi S."/>
            <person name="Kumar P."/>
        </authorList>
    </citation>
    <scope>NUCLEOTIDE SEQUENCE [LARGE SCALE GENOMIC DNA]</scope>
    <source>
        <strain evidence="1 2">JCM 16495</strain>
    </source>
</reference>
<evidence type="ECO:0000313" key="1">
    <source>
        <dbReference type="EMBL" id="MWG36483.1"/>
    </source>
</evidence>
<dbReference type="AlphaFoldDB" id="A0A6B0GV76"/>
<evidence type="ECO:0000313" key="2">
    <source>
        <dbReference type="Proteomes" id="UP000451471"/>
    </source>
</evidence>
<keyword evidence="2" id="KW-1185">Reference proteome</keyword>
<name>A0A6B0GV76_9EURY</name>
<dbReference type="RefSeq" id="WP_158206139.1">
    <property type="nucleotide sequence ID" value="NZ_WSZK01000036.1"/>
</dbReference>
<protein>
    <submittedName>
        <fullName evidence="1">Uncharacterized protein</fullName>
    </submittedName>
</protein>
<organism evidence="1 2">
    <name type="scientific">Halomarina oriensis</name>
    <dbReference type="NCBI Taxonomy" id="671145"/>
    <lineage>
        <taxon>Archaea</taxon>
        <taxon>Methanobacteriati</taxon>
        <taxon>Methanobacteriota</taxon>
        <taxon>Stenosarchaea group</taxon>
        <taxon>Halobacteria</taxon>
        <taxon>Halobacteriales</taxon>
        <taxon>Natronomonadaceae</taxon>
        <taxon>Halomarina</taxon>
    </lineage>
</organism>
<accession>A0A6B0GV76</accession>